<dbReference type="SUPFAM" id="SSF50494">
    <property type="entry name" value="Trypsin-like serine proteases"/>
    <property type="match status" value="1"/>
</dbReference>
<name>A0ABP5PSV9_9ACTN</name>
<dbReference type="InterPro" id="IPR009003">
    <property type="entry name" value="Peptidase_S1_PA"/>
</dbReference>
<feature type="chain" id="PRO_5046142848" evidence="1">
    <location>
        <begin position="24"/>
        <end position="332"/>
    </location>
</feature>
<keyword evidence="3" id="KW-1185">Reference proteome</keyword>
<evidence type="ECO:0000313" key="2">
    <source>
        <dbReference type="EMBL" id="GAA2213948.1"/>
    </source>
</evidence>
<feature type="signal peptide" evidence="1">
    <location>
        <begin position="1"/>
        <end position="23"/>
    </location>
</feature>
<comment type="caution">
    <text evidence="2">The sequence shown here is derived from an EMBL/GenBank/DDBJ whole genome shotgun (WGS) entry which is preliminary data.</text>
</comment>
<dbReference type="Gene3D" id="2.40.10.10">
    <property type="entry name" value="Trypsin-like serine proteases"/>
    <property type="match status" value="2"/>
</dbReference>
<gene>
    <name evidence="2" type="ORF">GCM10009850_094120</name>
</gene>
<sequence length="332" mass="34351">MRRALIALGIGLSVLAPTAPAQAVSVVNVRLAYTTAAAQEVARFWLADGAANLRNATPYDVQTELAGERLATDVAPTGPAYTIPPVEGVAQPAGDAPATLGKVFFIGSDLRPHWCTGTSVQTAYRNLVATAGHCVLDVEAPMGALGKWVFVPGYAGGEAPHGLYVGKEGIGHYDFDDLRDRDRDYGFAVVHDGVALSGADALTSVGRLGDNVGGQGLTFNQPLAPAADLFGYPGGDSLARTAGSPFAMLLAGPREDRPVGVGSSHAGAGWLGSSWLTRYAADTRTGYLNGVTMGVSDTDGDGSYDASVSAYFDGAAAEVYRYAAHRWSGKIA</sequence>
<proteinExistence type="predicted"/>
<dbReference type="Proteomes" id="UP001499843">
    <property type="component" value="Unassembled WGS sequence"/>
</dbReference>
<evidence type="ECO:0000256" key="1">
    <source>
        <dbReference type="SAM" id="SignalP"/>
    </source>
</evidence>
<reference evidence="3" key="1">
    <citation type="journal article" date="2019" name="Int. J. Syst. Evol. Microbiol.">
        <title>The Global Catalogue of Microorganisms (GCM) 10K type strain sequencing project: providing services to taxonomists for standard genome sequencing and annotation.</title>
        <authorList>
            <consortium name="The Broad Institute Genomics Platform"/>
            <consortium name="The Broad Institute Genome Sequencing Center for Infectious Disease"/>
            <person name="Wu L."/>
            <person name="Ma J."/>
        </authorList>
    </citation>
    <scope>NUCLEOTIDE SEQUENCE [LARGE SCALE GENOMIC DNA]</scope>
    <source>
        <strain evidence="3">JCM 16114</strain>
    </source>
</reference>
<dbReference type="RefSeq" id="WP_344490547.1">
    <property type="nucleotide sequence ID" value="NZ_BAAAQX010000037.1"/>
</dbReference>
<dbReference type="EMBL" id="BAAAQX010000037">
    <property type="protein sequence ID" value="GAA2213948.1"/>
    <property type="molecule type" value="Genomic_DNA"/>
</dbReference>
<dbReference type="InterPro" id="IPR043504">
    <property type="entry name" value="Peptidase_S1_PA_chymotrypsin"/>
</dbReference>
<protein>
    <submittedName>
        <fullName evidence="2">Peptidase</fullName>
    </submittedName>
</protein>
<organism evidence="2 3">
    <name type="scientific">Nonomuraea monospora</name>
    <dbReference type="NCBI Taxonomy" id="568818"/>
    <lineage>
        <taxon>Bacteria</taxon>
        <taxon>Bacillati</taxon>
        <taxon>Actinomycetota</taxon>
        <taxon>Actinomycetes</taxon>
        <taxon>Streptosporangiales</taxon>
        <taxon>Streptosporangiaceae</taxon>
        <taxon>Nonomuraea</taxon>
    </lineage>
</organism>
<evidence type="ECO:0000313" key="3">
    <source>
        <dbReference type="Proteomes" id="UP001499843"/>
    </source>
</evidence>
<keyword evidence="1" id="KW-0732">Signal</keyword>
<accession>A0ABP5PSV9</accession>